<dbReference type="SMART" id="SM00382">
    <property type="entry name" value="AAA"/>
    <property type="match status" value="1"/>
</dbReference>
<dbReference type="Gene3D" id="3.40.50.300">
    <property type="entry name" value="P-loop containing nucleotide triphosphate hydrolases"/>
    <property type="match status" value="1"/>
</dbReference>
<name>A0A1F6CIF3_HANXR</name>
<evidence type="ECO:0000256" key="2">
    <source>
        <dbReference type="ARBA" id="ARBA00022448"/>
    </source>
</evidence>
<dbReference type="Proteomes" id="UP000178606">
    <property type="component" value="Unassembled WGS sequence"/>
</dbReference>
<keyword evidence="3" id="KW-0547">Nucleotide-binding</keyword>
<dbReference type="InterPro" id="IPR050763">
    <property type="entry name" value="ABC_transporter_ATP-binding"/>
</dbReference>
<dbReference type="AlphaFoldDB" id="A0A1F6CIF3"/>
<evidence type="ECO:0000313" key="7">
    <source>
        <dbReference type="Proteomes" id="UP000178606"/>
    </source>
</evidence>
<dbReference type="InterPro" id="IPR003439">
    <property type="entry name" value="ABC_transporter-like_ATP-bd"/>
</dbReference>
<feature type="domain" description="ABC transporter" evidence="5">
    <location>
        <begin position="2"/>
        <end position="231"/>
    </location>
</feature>
<dbReference type="InterPro" id="IPR027417">
    <property type="entry name" value="P-loop_NTPase"/>
</dbReference>
<keyword evidence="2" id="KW-0813">Transport</keyword>
<dbReference type="InterPro" id="IPR003593">
    <property type="entry name" value="AAA+_ATPase"/>
</dbReference>
<sequence length="314" mass="34468">MITVDHLAKNYGPFVAVNDISFEVAKGEILGFLGPNGAGKTTTMRILTGYMPPTSGRAVVAGYDIFKESLEARRHIAYLPETVPLYTDMSPRDYLDFVGKIRGMSRSARRSRIDDVAEMCRITEFVDRLIGKLSKGQRQRVGLAQALMPNPDVLVLDEPTIGLDPRQIVETRQVIKNLRGEHTVILSTHILPEVSVTCERVVIINRGKIVAVDTPENLQRRMAGSDTIELDIRGPEEAVQAALRALPQVIGVRSRANNVDSLLFSVECEAGADLRETLASTVVQRGWGLRALRPAAVSLEDVFVQLVTDEAPAA</sequence>
<accession>A0A1F6CIF3</accession>
<dbReference type="CDD" id="cd03230">
    <property type="entry name" value="ABC_DR_subfamily_A"/>
    <property type="match status" value="1"/>
</dbReference>
<comment type="similarity">
    <text evidence="1">Belongs to the ABC transporter superfamily.</text>
</comment>
<dbReference type="PANTHER" id="PTHR42711">
    <property type="entry name" value="ABC TRANSPORTER ATP-BINDING PROTEIN"/>
    <property type="match status" value="1"/>
</dbReference>
<evidence type="ECO:0000256" key="3">
    <source>
        <dbReference type="ARBA" id="ARBA00022741"/>
    </source>
</evidence>
<keyword evidence="4" id="KW-0067">ATP-binding</keyword>
<dbReference type="PANTHER" id="PTHR42711:SF5">
    <property type="entry name" value="ABC TRANSPORTER ATP-BINDING PROTEIN NATA"/>
    <property type="match status" value="1"/>
</dbReference>
<evidence type="ECO:0000256" key="1">
    <source>
        <dbReference type="ARBA" id="ARBA00005417"/>
    </source>
</evidence>
<dbReference type="SUPFAM" id="SSF52540">
    <property type="entry name" value="P-loop containing nucleoside triphosphate hydrolases"/>
    <property type="match status" value="1"/>
</dbReference>
<dbReference type="PROSITE" id="PS00211">
    <property type="entry name" value="ABC_TRANSPORTER_1"/>
    <property type="match status" value="1"/>
</dbReference>
<comment type="caution">
    <text evidence="6">The sequence shown here is derived from an EMBL/GenBank/DDBJ whole genome shotgun (WGS) entry which is preliminary data.</text>
</comment>
<protein>
    <submittedName>
        <fullName evidence="6">MFS transporter</fullName>
    </submittedName>
</protein>
<dbReference type="PROSITE" id="PS50893">
    <property type="entry name" value="ABC_TRANSPORTER_2"/>
    <property type="match status" value="1"/>
</dbReference>
<organism evidence="6 7">
    <name type="scientific">Handelsmanbacteria sp. (strain RIFCSPLOWO2_12_FULL_64_10)</name>
    <dbReference type="NCBI Taxonomy" id="1817868"/>
    <lineage>
        <taxon>Bacteria</taxon>
        <taxon>Candidatus Handelsmaniibacteriota</taxon>
    </lineage>
</organism>
<evidence type="ECO:0000256" key="4">
    <source>
        <dbReference type="ARBA" id="ARBA00022840"/>
    </source>
</evidence>
<gene>
    <name evidence="6" type="ORF">A3F84_28175</name>
</gene>
<dbReference type="GO" id="GO:0005524">
    <property type="term" value="F:ATP binding"/>
    <property type="evidence" value="ECO:0007669"/>
    <property type="project" value="UniProtKB-KW"/>
</dbReference>
<reference evidence="6 7" key="1">
    <citation type="journal article" date="2016" name="Nat. Commun.">
        <title>Thousands of microbial genomes shed light on interconnected biogeochemical processes in an aquifer system.</title>
        <authorList>
            <person name="Anantharaman K."/>
            <person name="Brown C.T."/>
            <person name="Hug L.A."/>
            <person name="Sharon I."/>
            <person name="Castelle C.J."/>
            <person name="Probst A.J."/>
            <person name="Thomas B.C."/>
            <person name="Singh A."/>
            <person name="Wilkins M.J."/>
            <person name="Karaoz U."/>
            <person name="Brodie E.L."/>
            <person name="Williams K.H."/>
            <person name="Hubbard S.S."/>
            <person name="Banfield J.F."/>
        </authorList>
    </citation>
    <scope>NUCLEOTIDE SEQUENCE [LARGE SCALE GENOMIC DNA]</scope>
    <source>
        <strain evidence="7">RIFCSPLOWO2_12_FULL_64_10</strain>
    </source>
</reference>
<evidence type="ECO:0000259" key="5">
    <source>
        <dbReference type="PROSITE" id="PS50893"/>
    </source>
</evidence>
<proteinExistence type="inferred from homology"/>
<dbReference type="GO" id="GO:0016887">
    <property type="term" value="F:ATP hydrolysis activity"/>
    <property type="evidence" value="ECO:0007669"/>
    <property type="project" value="InterPro"/>
</dbReference>
<dbReference type="Pfam" id="PF00005">
    <property type="entry name" value="ABC_tran"/>
    <property type="match status" value="1"/>
</dbReference>
<evidence type="ECO:0000313" key="6">
    <source>
        <dbReference type="EMBL" id="OGG48797.1"/>
    </source>
</evidence>
<dbReference type="InterPro" id="IPR017871">
    <property type="entry name" value="ABC_transporter-like_CS"/>
</dbReference>
<dbReference type="EMBL" id="MFKF01000243">
    <property type="protein sequence ID" value="OGG48797.1"/>
    <property type="molecule type" value="Genomic_DNA"/>
</dbReference>